<proteinExistence type="predicted"/>
<dbReference type="GO" id="GO:0005886">
    <property type="term" value="C:plasma membrane"/>
    <property type="evidence" value="ECO:0007669"/>
    <property type="project" value="UniProtKB-SubCell"/>
</dbReference>
<evidence type="ECO:0000256" key="5">
    <source>
        <dbReference type="ARBA" id="ARBA00023136"/>
    </source>
</evidence>
<feature type="transmembrane region" description="Helical" evidence="7">
    <location>
        <begin position="228"/>
        <end position="256"/>
    </location>
</feature>
<evidence type="ECO:0000256" key="2">
    <source>
        <dbReference type="ARBA" id="ARBA00022475"/>
    </source>
</evidence>
<feature type="transmembrane region" description="Helical" evidence="7">
    <location>
        <begin position="276"/>
        <end position="298"/>
    </location>
</feature>
<evidence type="ECO:0008006" key="9">
    <source>
        <dbReference type="Google" id="ProtNLM"/>
    </source>
</evidence>
<evidence type="ECO:0000313" key="8">
    <source>
        <dbReference type="EMBL" id="SUZ93180.1"/>
    </source>
</evidence>
<name>A0A381RMT0_9ZZZZ</name>
<reference evidence="8" key="1">
    <citation type="submission" date="2018-05" db="EMBL/GenBank/DDBJ databases">
        <authorList>
            <person name="Lanie J.A."/>
            <person name="Ng W.-L."/>
            <person name="Kazmierczak K.M."/>
            <person name="Andrzejewski T.M."/>
            <person name="Davidsen T.M."/>
            <person name="Wayne K.J."/>
            <person name="Tettelin H."/>
            <person name="Glass J.I."/>
            <person name="Rusch D."/>
            <person name="Podicherti R."/>
            <person name="Tsui H.-C.T."/>
            <person name="Winkler M.E."/>
        </authorList>
    </citation>
    <scope>NUCLEOTIDE SEQUENCE</scope>
</reference>
<keyword evidence="4 7" id="KW-1133">Transmembrane helix</keyword>
<keyword evidence="3 7" id="KW-0812">Transmembrane</keyword>
<gene>
    <name evidence="8" type="ORF">METZ01_LOCUS46034</name>
</gene>
<accession>A0A381RMT0</accession>
<keyword evidence="5 7" id="KW-0472">Membrane</keyword>
<dbReference type="AlphaFoldDB" id="A0A381RMT0"/>
<feature type="compositionally biased region" description="Pro residues" evidence="6">
    <location>
        <begin position="310"/>
        <end position="324"/>
    </location>
</feature>
<dbReference type="Pfam" id="PF09678">
    <property type="entry name" value="Caa3_CtaG"/>
    <property type="match status" value="1"/>
</dbReference>
<feature type="transmembrane region" description="Helical" evidence="7">
    <location>
        <begin position="79"/>
        <end position="97"/>
    </location>
</feature>
<evidence type="ECO:0000256" key="7">
    <source>
        <dbReference type="SAM" id="Phobius"/>
    </source>
</evidence>
<feature type="transmembrane region" description="Helical" evidence="7">
    <location>
        <begin position="157"/>
        <end position="178"/>
    </location>
</feature>
<evidence type="ECO:0000256" key="1">
    <source>
        <dbReference type="ARBA" id="ARBA00004651"/>
    </source>
</evidence>
<feature type="region of interest" description="Disordered" evidence="6">
    <location>
        <begin position="305"/>
        <end position="324"/>
    </location>
</feature>
<feature type="transmembrane region" description="Helical" evidence="7">
    <location>
        <begin position="198"/>
        <end position="216"/>
    </location>
</feature>
<evidence type="ECO:0000256" key="4">
    <source>
        <dbReference type="ARBA" id="ARBA00022989"/>
    </source>
</evidence>
<protein>
    <recommendedName>
        <fullName evidence="9">Cytochrome c oxidase assembly protein</fullName>
    </recommendedName>
</protein>
<feature type="transmembrane region" description="Helical" evidence="7">
    <location>
        <begin position="117"/>
        <end position="136"/>
    </location>
</feature>
<dbReference type="EMBL" id="UINC01002124">
    <property type="protein sequence ID" value="SUZ93180.1"/>
    <property type="molecule type" value="Genomic_DNA"/>
</dbReference>
<dbReference type="InterPro" id="IPR019108">
    <property type="entry name" value="Caa3_assmbl_CtaG-rel"/>
</dbReference>
<keyword evidence="2" id="KW-1003">Cell membrane</keyword>
<feature type="transmembrane region" description="Helical" evidence="7">
    <location>
        <begin position="47"/>
        <end position="67"/>
    </location>
</feature>
<comment type="subcellular location">
    <subcellularLocation>
        <location evidence="1">Cell membrane</location>
        <topology evidence="1">Multi-pass membrane protein</topology>
    </subcellularLocation>
</comment>
<evidence type="ECO:0000256" key="3">
    <source>
        <dbReference type="ARBA" id="ARBA00022692"/>
    </source>
</evidence>
<sequence>MFRLGRTILVALSVVLLLQLVWVDPDVHAHNGIANGQNPFTAWNWNPLATLLLLMAAYVYLNGLSNWDRPSHPISRWQRTSFFTGLFVIFIALQSPLDNLSEHMLSFHQLQHFLLRMLAPLMILLGAPLTPMLRGLPPWILQGFVKPTVRHPLARAIYEKLTNPVITVVIFMGVLYLWQFPGGFNLALRNESVHAMMHMTMMSSGFIFYWAVIDPAPRRSRIHYGVRVLYLGLIVLPNTILGAVITFSKSIIYTGYEDVYQPFDMSLLTDQQIGGLLLWVPGDMMSILVAGIVMIMWYEREEGANQANRPIPPPPPTEQVPPAS</sequence>
<evidence type="ECO:0000256" key="6">
    <source>
        <dbReference type="SAM" id="MobiDB-lite"/>
    </source>
</evidence>
<organism evidence="8">
    <name type="scientific">marine metagenome</name>
    <dbReference type="NCBI Taxonomy" id="408172"/>
    <lineage>
        <taxon>unclassified sequences</taxon>
        <taxon>metagenomes</taxon>
        <taxon>ecological metagenomes</taxon>
    </lineage>
</organism>